<feature type="non-terminal residue" evidence="2">
    <location>
        <position position="505"/>
    </location>
</feature>
<evidence type="ECO:0000259" key="1">
    <source>
        <dbReference type="Pfam" id="PF05903"/>
    </source>
</evidence>
<dbReference type="GO" id="GO:0008233">
    <property type="term" value="F:peptidase activity"/>
    <property type="evidence" value="ECO:0007669"/>
    <property type="project" value="InterPro"/>
</dbReference>
<feature type="non-terminal residue" evidence="2">
    <location>
        <position position="1"/>
    </location>
</feature>
<accession>A0A0H4LY86</accession>
<dbReference type="Pfam" id="PF05903">
    <property type="entry name" value="Peptidase_C97"/>
    <property type="match status" value="1"/>
</dbReference>
<evidence type="ECO:0000313" key="2">
    <source>
        <dbReference type="EMBL" id="AKP18634.1"/>
    </source>
</evidence>
<proteinExistence type="predicted"/>
<sequence length="505" mass="56623">EMVPTHDSLLSKVVTKANDTPEQQIFKVTIRTNDYVIKGPIPPTALGIRQYANEYLDVMQTLVNNLYRDVEKNKWDIMSLQDQIKQLQMEWEKFLKSQEQSLWDIIGAFFLDAIMGVLSGAIGAVLQKVMTAIQHAKGAMVRSLGPMLGNGKHYTTIKQSYTKQGRLPVDGIAEVEAFNNVLISSVGKKKSDIIPVNNERPLRKYSNNAQHFDQAERIDICTEVKYGGKVPKDDLGAVNYALLNRTRFDGPLPSVQINYQPLSILPSVLARPLHRIGTVQSTLRAQLKSDAINATIRKPSHSWALVDNIKYSKNHGVYEKQTTMIGVGEINKAGRPTGDKGAGIGGITIKYEGWAKDQNGRIIWQPKSHQASGYTDDDVRRLYNTLPGAPNAGIYPPETLWTILTEHVNRKKIDSTMMNNTYIPDDGKIAVLQDLANKAPAFNYHLINNNCQAFTKDVLNFIQSGQTPSYWDINHTTATRAKRMGSILLEESDVIRINMRNMNFQ</sequence>
<name>A0A0H4LY86_9REOV</name>
<organism evidence="2">
    <name type="scientific">Lutzomyia reovirus 2</name>
    <dbReference type="NCBI Taxonomy" id="1670670"/>
    <lineage>
        <taxon>Viruses</taxon>
        <taxon>Riboviria</taxon>
        <taxon>Orthornavirae</taxon>
        <taxon>Duplornaviricota</taxon>
        <taxon>Resentoviricetes</taxon>
        <taxon>Reovirales</taxon>
    </lineage>
</organism>
<reference evidence="2" key="1">
    <citation type="journal article" date="2015" name="Nucleic Acids Res.">
        <title>Sequence-independent characterization of viruses based on the pattern of viral small RNAs produced by the host.</title>
        <authorList>
            <person name="Aguiar E.R."/>
            <person name="Olmo R.P."/>
            <person name="Paro S."/>
            <person name="Ferreira F.V."/>
            <person name="de Faria I.J."/>
            <person name="Todjro Y.M."/>
            <person name="Lobo F.P."/>
            <person name="Kroon E.G."/>
            <person name="Meignin C."/>
            <person name="Gatherer D."/>
            <person name="Imler J.L."/>
            <person name="Marques J.T."/>
        </authorList>
    </citation>
    <scope>NUCLEOTIDE SEQUENCE</scope>
    <source>
        <strain evidence="2">Piaui</strain>
    </source>
</reference>
<dbReference type="EMBL" id="KR003817">
    <property type="protein sequence ID" value="AKP18634.1"/>
    <property type="molecule type" value="Genomic_RNA"/>
</dbReference>
<reference evidence="2" key="2">
    <citation type="submission" date="2015-03" db="EMBL/GenBank/DDBJ databases">
        <authorList>
            <person name="Aguiar E.R.G.R."/>
            <person name="Olmo R.P."/>
            <person name="Paro S."/>
            <person name="Ferreira F.V."/>
            <person name="Faria I.J.S."/>
            <person name="Todjro Y.M.H."/>
            <person name="Lobo F.P."/>
            <person name="Kroon E.G."/>
            <person name="Meignin C."/>
            <person name="Gatherer D."/>
            <person name="Imler J.-L."/>
            <person name="Marques J.T."/>
        </authorList>
    </citation>
    <scope>NUCLEOTIDE SEQUENCE</scope>
    <source>
        <strain evidence="2">Piaui</strain>
    </source>
</reference>
<protein>
    <submittedName>
        <fullName evidence="2">VP2</fullName>
    </submittedName>
</protein>
<feature type="domain" description="PPPDE" evidence="1">
    <location>
        <begin position="408"/>
        <end position="478"/>
    </location>
</feature>
<dbReference type="InterPro" id="IPR008580">
    <property type="entry name" value="PPPDE_dom"/>
</dbReference>